<organism evidence="1 2">
    <name type="scientific">Leucobacter allii</name>
    <dbReference type="NCBI Taxonomy" id="2932247"/>
    <lineage>
        <taxon>Bacteria</taxon>
        <taxon>Bacillati</taxon>
        <taxon>Actinomycetota</taxon>
        <taxon>Actinomycetes</taxon>
        <taxon>Micrococcales</taxon>
        <taxon>Microbacteriaceae</taxon>
        <taxon>Leucobacter</taxon>
    </lineage>
</organism>
<proteinExistence type="predicted"/>
<dbReference type="InterPro" id="IPR011335">
    <property type="entry name" value="Restrct_endonuc-II-like"/>
</dbReference>
<evidence type="ECO:0008006" key="3">
    <source>
        <dbReference type="Google" id="ProtNLM"/>
    </source>
</evidence>
<dbReference type="RefSeq" id="WP_244729325.1">
    <property type="nucleotide sequence ID" value="NZ_CP095045.1"/>
</dbReference>
<dbReference type="Proteomes" id="UP000831786">
    <property type="component" value="Chromosome"/>
</dbReference>
<reference evidence="1 2" key="1">
    <citation type="submission" date="2022-04" db="EMBL/GenBank/DDBJ databases">
        <title>Leucobacter sp. isolated from rhizosphere of garlic.</title>
        <authorList>
            <person name="Won M."/>
            <person name="Lee C.-M."/>
            <person name="Woen H.-Y."/>
            <person name="Kwon S.-W."/>
        </authorList>
    </citation>
    <scope>NUCLEOTIDE SEQUENCE [LARGE SCALE GENOMIC DNA]</scope>
    <source>
        <strain evidence="1 2">H21R-40</strain>
    </source>
</reference>
<sequence length="324" mass="35821">MSSARSPLPESLPALFSTVSARDRGVAPSRLRAADLIAPRRGVRLRDDPITSVEQSSRFERHRRAELERIRAVALVSTPTQFFSHRSAALLWGAPVPHRPGAPVHLSVLLPRRSPRADGVVGHNLSARLCSVTELDGLRLTAPAVAWAQLGTLSVPELVAVGDFLVRKYRDGHGRRDAGRPPLAAMTELADALAQGRRFGAARLRAALGLIREDSWSPQESLVRVEIVRSGLPEPELNGDVFDDAGRFLGCLDMRYPRYRVGIEYQGEQHEGRYADDVERLAALRAAGWNIVEVTRSLRRRPGELVSRVRAALEERGWRDPRSA</sequence>
<dbReference type="EMBL" id="CP095045">
    <property type="protein sequence ID" value="UOQ58282.1"/>
    <property type="molecule type" value="Genomic_DNA"/>
</dbReference>
<gene>
    <name evidence="1" type="ORF">MUN78_05410</name>
</gene>
<evidence type="ECO:0000313" key="2">
    <source>
        <dbReference type="Proteomes" id="UP000831786"/>
    </source>
</evidence>
<evidence type="ECO:0000313" key="1">
    <source>
        <dbReference type="EMBL" id="UOQ58282.1"/>
    </source>
</evidence>
<dbReference type="SUPFAM" id="SSF52980">
    <property type="entry name" value="Restriction endonuclease-like"/>
    <property type="match status" value="1"/>
</dbReference>
<protein>
    <recommendedName>
        <fullName evidence="3">DUF559 domain-containing protein</fullName>
    </recommendedName>
</protein>
<keyword evidence="2" id="KW-1185">Reference proteome</keyword>
<accession>A0ABY4FPT9</accession>
<name>A0ABY4FPT9_9MICO</name>